<dbReference type="SMART" id="SM00345">
    <property type="entry name" value="HTH_GNTR"/>
    <property type="match status" value="1"/>
</dbReference>
<comment type="caution">
    <text evidence="5">The sequence shown here is derived from an EMBL/GenBank/DDBJ whole genome shotgun (WGS) entry which is preliminary data.</text>
</comment>
<evidence type="ECO:0000259" key="4">
    <source>
        <dbReference type="PROSITE" id="PS50949"/>
    </source>
</evidence>
<keyword evidence="2" id="KW-0238">DNA-binding</keyword>
<reference evidence="6" key="1">
    <citation type="journal article" date="2019" name="Int. J. Syst. Evol. Microbiol.">
        <title>The Global Catalogue of Microorganisms (GCM) 10K type strain sequencing project: providing services to taxonomists for standard genome sequencing and annotation.</title>
        <authorList>
            <consortium name="The Broad Institute Genomics Platform"/>
            <consortium name="The Broad Institute Genome Sequencing Center for Infectious Disease"/>
            <person name="Wu L."/>
            <person name="Ma J."/>
        </authorList>
    </citation>
    <scope>NUCLEOTIDE SEQUENCE [LARGE SCALE GENOMIC DNA]</scope>
    <source>
        <strain evidence="6">CGMCC 4.7178</strain>
    </source>
</reference>
<protein>
    <recommendedName>
        <fullName evidence="4">HTH gntR-type domain-containing protein</fullName>
    </recommendedName>
</protein>
<gene>
    <name evidence="5" type="ORF">GCM10012287_02810</name>
</gene>
<dbReference type="Gene3D" id="1.10.10.10">
    <property type="entry name" value="Winged helix-like DNA-binding domain superfamily/Winged helix DNA-binding domain"/>
    <property type="match status" value="1"/>
</dbReference>
<dbReference type="PANTHER" id="PTHR44846">
    <property type="entry name" value="MANNOSYL-D-GLYCERATE TRANSPORT/METABOLISM SYSTEM REPRESSOR MNGR-RELATED"/>
    <property type="match status" value="1"/>
</dbReference>
<sequence length="86" mass="9240">MLSALKCACLDHVTKIDRTRAAWPQIAAVLMARISDGTYPKDSKLPSVVQLAAEFEVANSTAQRAMEAIKAEGLTRSEAGMGTYVL</sequence>
<dbReference type="InterPro" id="IPR036388">
    <property type="entry name" value="WH-like_DNA-bd_sf"/>
</dbReference>
<proteinExistence type="predicted"/>
<dbReference type="SUPFAM" id="SSF46785">
    <property type="entry name" value="Winged helix' DNA-binding domain"/>
    <property type="match status" value="1"/>
</dbReference>
<dbReference type="PROSITE" id="PS50949">
    <property type="entry name" value="HTH_GNTR"/>
    <property type="match status" value="1"/>
</dbReference>
<dbReference type="CDD" id="cd07377">
    <property type="entry name" value="WHTH_GntR"/>
    <property type="match status" value="1"/>
</dbReference>
<accession>A0ABQ2LRH7</accession>
<dbReference type="Pfam" id="PF00392">
    <property type="entry name" value="GntR"/>
    <property type="match status" value="1"/>
</dbReference>
<keyword evidence="3" id="KW-0804">Transcription</keyword>
<dbReference type="InterPro" id="IPR036390">
    <property type="entry name" value="WH_DNA-bd_sf"/>
</dbReference>
<dbReference type="InterPro" id="IPR050679">
    <property type="entry name" value="Bact_HTH_transcr_reg"/>
</dbReference>
<organism evidence="5 6">
    <name type="scientific">Streptomyces daqingensis</name>
    <dbReference type="NCBI Taxonomy" id="1472640"/>
    <lineage>
        <taxon>Bacteria</taxon>
        <taxon>Bacillati</taxon>
        <taxon>Actinomycetota</taxon>
        <taxon>Actinomycetes</taxon>
        <taxon>Kitasatosporales</taxon>
        <taxon>Streptomycetaceae</taxon>
        <taxon>Streptomyces</taxon>
    </lineage>
</organism>
<dbReference type="InterPro" id="IPR000524">
    <property type="entry name" value="Tscrpt_reg_HTH_GntR"/>
</dbReference>
<dbReference type="EMBL" id="BMMP01000001">
    <property type="protein sequence ID" value="GGO42289.1"/>
    <property type="molecule type" value="Genomic_DNA"/>
</dbReference>
<name>A0ABQ2LRH7_9ACTN</name>
<evidence type="ECO:0000256" key="1">
    <source>
        <dbReference type="ARBA" id="ARBA00023015"/>
    </source>
</evidence>
<dbReference type="Proteomes" id="UP000631535">
    <property type="component" value="Unassembled WGS sequence"/>
</dbReference>
<evidence type="ECO:0000313" key="5">
    <source>
        <dbReference type="EMBL" id="GGO42289.1"/>
    </source>
</evidence>
<keyword evidence="1" id="KW-0805">Transcription regulation</keyword>
<evidence type="ECO:0000313" key="6">
    <source>
        <dbReference type="Proteomes" id="UP000631535"/>
    </source>
</evidence>
<evidence type="ECO:0000256" key="3">
    <source>
        <dbReference type="ARBA" id="ARBA00023163"/>
    </source>
</evidence>
<dbReference type="PANTHER" id="PTHR44846:SF1">
    <property type="entry name" value="MANNOSYL-D-GLYCERATE TRANSPORT_METABOLISM SYSTEM REPRESSOR MNGR-RELATED"/>
    <property type="match status" value="1"/>
</dbReference>
<keyword evidence="6" id="KW-1185">Reference proteome</keyword>
<feature type="domain" description="HTH gntR-type" evidence="4">
    <location>
        <begin position="20"/>
        <end position="86"/>
    </location>
</feature>
<evidence type="ECO:0000256" key="2">
    <source>
        <dbReference type="ARBA" id="ARBA00023125"/>
    </source>
</evidence>